<sequence length="59" mass="6382">MGFPSQACEGSTQASQAHTIYCGKNVIFLYLLGQNGKTTFLLTVYTIGNRKPNAISAKK</sequence>
<dbReference type="AlphaFoldDB" id="A0AAV5JXP0"/>
<dbReference type="EMBL" id="BPVZ01000044">
    <property type="protein sequence ID" value="GKV15656.1"/>
    <property type="molecule type" value="Genomic_DNA"/>
</dbReference>
<organism evidence="1 2">
    <name type="scientific">Rubroshorea leprosula</name>
    <dbReference type="NCBI Taxonomy" id="152421"/>
    <lineage>
        <taxon>Eukaryota</taxon>
        <taxon>Viridiplantae</taxon>
        <taxon>Streptophyta</taxon>
        <taxon>Embryophyta</taxon>
        <taxon>Tracheophyta</taxon>
        <taxon>Spermatophyta</taxon>
        <taxon>Magnoliopsida</taxon>
        <taxon>eudicotyledons</taxon>
        <taxon>Gunneridae</taxon>
        <taxon>Pentapetalae</taxon>
        <taxon>rosids</taxon>
        <taxon>malvids</taxon>
        <taxon>Malvales</taxon>
        <taxon>Dipterocarpaceae</taxon>
        <taxon>Rubroshorea</taxon>
    </lineage>
</organism>
<evidence type="ECO:0000313" key="1">
    <source>
        <dbReference type="EMBL" id="GKV15656.1"/>
    </source>
</evidence>
<comment type="caution">
    <text evidence="1">The sequence shown here is derived from an EMBL/GenBank/DDBJ whole genome shotgun (WGS) entry which is preliminary data.</text>
</comment>
<accession>A0AAV5JXP0</accession>
<proteinExistence type="predicted"/>
<evidence type="ECO:0000313" key="2">
    <source>
        <dbReference type="Proteomes" id="UP001054252"/>
    </source>
</evidence>
<keyword evidence="2" id="KW-1185">Reference proteome</keyword>
<reference evidence="1 2" key="1">
    <citation type="journal article" date="2021" name="Commun. Biol.">
        <title>The genome of Shorea leprosula (Dipterocarpaceae) highlights the ecological relevance of drought in aseasonal tropical rainforests.</title>
        <authorList>
            <person name="Ng K.K.S."/>
            <person name="Kobayashi M.J."/>
            <person name="Fawcett J.A."/>
            <person name="Hatakeyama M."/>
            <person name="Paape T."/>
            <person name="Ng C.H."/>
            <person name="Ang C.C."/>
            <person name="Tnah L.H."/>
            <person name="Lee C.T."/>
            <person name="Nishiyama T."/>
            <person name="Sese J."/>
            <person name="O'Brien M.J."/>
            <person name="Copetti D."/>
            <person name="Mohd Noor M.I."/>
            <person name="Ong R.C."/>
            <person name="Putra M."/>
            <person name="Sireger I.Z."/>
            <person name="Indrioko S."/>
            <person name="Kosugi Y."/>
            <person name="Izuno A."/>
            <person name="Isagi Y."/>
            <person name="Lee S.L."/>
            <person name="Shimizu K.K."/>
        </authorList>
    </citation>
    <scope>NUCLEOTIDE SEQUENCE [LARGE SCALE GENOMIC DNA]</scope>
    <source>
        <strain evidence="1">214</strain>
    </source>
</reference>
<gene>
    <name evidence="1" type="ORF">SLEP1_g26426</name>
</gene>
<name>A0AAV5JXP0_9ROSI</name>
<dbReference type="Proteomes" id="UP001054252">
    <property type="component" value="Unassembled WGS sequence"/>
</dbReference>
<protein>
    <submittedName>
        <fullName evidence="1">Uncharacterized protein</fullName>
    </submittedName>
</protein>